<gene>
    <name evidence="1" type="ORF">SAMN05660976_04724</name>
</gene>
<reference evidence="1 2" key="1">
    <citation type="submission" date="2016-10" db="EMBL/GenBank/DDBJ databases">
        <authorList>
            <person name="de Groot N.N."/>
        </authorList>
    </citation>
    <scope>NUCLEOTIDE SEQUENCE [LARGE SCALE GENOMIC DNA]</scope>
    <source>
        <strain evidence="1 2">DSM 43357</strain>
    </source>
</reference>
<dbReference type="AlphaFoldDB" id="A0A1H7X463"/>
<dbReference type="Proteomes" id="UP000198953">
    <property type="component" value="Unassembled WGS sequence"/>
</dbReference>
<dbReference type="RefSeq" id="WP_218154018.1">
    <property type="nucleotide sequence ID" value="NZ_FOBF01000011.1"/>
</dbReference>
<protein>
    <submittedName>
        <fullName evidence="1">Uncharacterized protein</fullName>
    </submittedName>
</protein>
<evidence type="ECO:0000313" key="2">
    <source>
        <dbReference type="Proteomes" id="UP000198953"/>
    </source>
</evidence>
<accession>A0A1H7X463</accession>
<name>A0A1H7X463_9ACTN</name>
<keyword evidence="2" id="KW-1185">Reference proteome</keyword>
<dbReference type="EMBL" id="FOBF01000011">
    <property type="protein sequence ID" value="SEM27987.1"/>
    <property type="molecule type" value="Genomic_DNA"/>
</dbReference>
<evidence type="ECO:0000313" key="1">
    <source>
        <dbReference type="EMBL" id="SEM27987.1"/>
    </source>
</evidence>
<organism evidence="1 2">
    <name type="scientific">Nonomuraea pusilla</name>
    <dbReference type="NCBI Taxonomy" id="46177"/>
    <lineage>
        <taxon>Bacteria</taxon>
        <taxon>Bacillati</taxon>
        <taxon>Actinomycetota</taxon>
        <taxon>Actinomycetes</taxon>
        <taxon>Streptosporangiales</taxon>
        <taxon>Streptosporangiaceae</taxon>
        <taxon>Nonomuraea</taxon>
    </lineage>
</organism>
<sequence>MQLYNEWPHQIVLLRDALVPFTNWQDVPFLIIPSGLRYTEPARDAFLTELVVRQIRHSSIVDFARHVVTGTGGPRGHGFEAGGGAALPTVLDQPPLAATGHLLTWRPDPGR</sequence>
<proteinExistence type="predicted"/>